<organism evidence="2">
    <name type="scientific">Triticum urartu</name>
    <name type="common">Red wild einkorn</name>
    <name type="synonym">Crithodium urartu</name>
    <dbReference type="NCBI Taxonomy" id="4572"/>
    <lineage>
        <taxon>Eukaryota</taxon>
        <taxon>Viridiplantae</taxon>
        <taxon>Streptophyta</taxon>
        <taxon>Embryophyta</taxon>
        <taxon>Tracheophyta</taxon>
        <taxon>Spermatophyta</taxon>
        <taxon>Magnoliopsida</taxon>
        <taxon>Liliopsida</taxon>
        <taxon>Poales</taxon>
        <taxon>Poaceae</taxon>
        <taxon>BOP clade</taxon>
        <taxon>Pooideae</taxon>
        <taxon>Triticodae</taxon>
        <taxon>Triticeae</taxon>
        <taxon>Triticinae</taxon>
        <taxon>Triticum</taxon>
    </lineage>
</organism>
<gene>
    <name evidence="2" type="ORF">TRIUR3_09401</name>
</gene>
<dbReference type="EMBL" id="KD214636">
    <property type="protein sequence ID" value="EMS51862.1"/>
    <property type="molecule type" value="Genomic_DNA"/>
</dbReference>
<reference evidence="2" key="1">
    <citation type="journal article" date="2013" name="Nature">
        <title>Draft genome of the wheat A-genome progenitor Triticum urartu.</title>
        <authorList>
            <person name="Ling H.Q."/>
            <person name="Zhao S."/>
            <person name="Liu D."/>
            <person name="Wang J."/>
            <person name="Sun H."/>
            <person name="Zhang C."/>
            <person name="Fan H."/>
            <person name="Li D."/>
            <person name="Dong L."/>
            <person name="Tao Y."/>
            <person name="Gao C."/>
            <person name="Wu H."/>
            <person name="Li Y."/>
            <person name="Cui Y."/>
            <person name="Guo X."/>
            <person name="Zheng S."/>
            <person name="Wang B."/>
            <person name="Yu K."/>
            <person name="Liang Q."/>
            <person name="Yang W."/>
            <person name="Lou X."/>
            <person name="Chen J."/>
            <person name="Feng M."/>
            <person name="Jian J."/>
            <person name="Zhang X."/>
            <person name="Luo G."/>
            <person name="Jiang Y."/>
            <person name="Liu J."/>
            <person name="Wang Z."/>
            <person name="Sha Y."/>
            <person name="Zhang B."/>
            <person name="Wu H."/>
            <person name="Tang D."/>
            <person name="Shen Q."/>
            <person name="Xue P."/>
            <person name="Zou S."/>
            <person name="Wang X."/>
            <person name="Liu X."/>
            <person name="Wang F."/>
            <person name="Yang Y."/>
            <person name="An X."/>
            <person name="Dong Z."/>
            <person name="Zhang K."/>
            <person name="Zhang X."/>
            <person name="Luo M.C."/>
            <person name="Dvorak J."/>
            <person name="Tong Y."/>
            <person name="Wang J."/>
            <person name="Yang H."/>
            <person name="Li Z."/>
            <person name="Wang D."/>
            <person name="Zhang A."/>
            <person name="Wang J."/>
        </authorList>
    </citation>
    <scope>NUCLEOTIDE SEQUENCE</scope>
</reference>
<feature type="compositionally biased region" description="Pro residues" evidence="1">
    <location>
        <begin position="1"/>
        <end position="16"/>
    </location>
</feature>
<proteinExistence type="predicted"/>
<name>M7YW78_TRIUA</name>
<feature type="region of interest" description="Disordered" evidence="1">
    <location>
        <begin position="1"/>
        <end position="62"/>
    </location>
</feature>
<sequence>MPPTAVAPILSPPIPYPHQMRRQEGGKSTERARSGGGQIRHERQLLPRLGAQSPSSLPPWSPPPRVELLPPWKWRAFFYPAGHGAAAPWKEGLELVEFPHARLSSMELVKEHFPVVQFPHARIFMEHCSMELVKDKTEHEDNVEDVSLRDIHNTDSGNLLDGIEHIEEIYK</sequence>
<feature type="compositionally biased region" description="Basic and acidic residues" evidence="1">
    <location>
        <begin position="21"/>
        <end position="45"/>
    </location>
</feature>
<evidence type="ECO:0000256" key="1">
    <source>
        <dbReference type="SAM" id="MobiDB-lite"/>
    </source>
</evidence>
<protein>
    <submittedName>
        <fullName evidence="2">Uncharacterized protein</fullName>
    </submittedName>
</protein>
<evidence type="ECO:0000313" key="2">
    <source>
        <dbReference type="EMBL" id="EMS51862.1"/>
    </source>
</evidence>
<dbReference type="AlphaFoldDB" id="M7YW78"/>
<accession>M7YW78</accession>